<evidence type="ECO:0000313" key="2">
    <source>
        <dbReference type="Proteomes" id="UP000827872"/>
    </source>
</evidence>
<sequence>MNEIRTHSQTVLAPKTQSLCQSFGNEAQKQEFIYVIVSKLKYKIFLFTFEGVGKVVHRPQDYTNPIYYYFMA</sequence>
<dbReference type="EMBL" id="CM037620">
    <property type="protein sequence ID" value="KAH7995339.1"/>
    <property type="molecule type" value="Genomic_DNA"/>
</dbReference>
<evidence type="ECO:0000313" key="1">
    <source>
        <dbReference type="EMBL" id="KAH7995339.1"/>
    </source>
</evidence>
<organism evidence="1 2">
    <name type="scientific">Sphaerodactylus townsendi</name>
    <dbReference type="NCBI Taxonomy" id="933632"/>
    <lineage>
        <taxon>Eukaryota</taxon>
        <taxon>Metazoa</taxon>
        <taxon>Chordata</taxon>
        <taxon>Craniata</taxon>
        <taxon>Vertebrata</taxon>
        <taxon>Euteleostomi</taxon>
        <taxon>Lepidosauria</taxon>
        <taxon>Squamata</taxon>
        <taxon>Bifurcata</taxon>
        <taxon>Gekkota</taxon>
        <taxon>Sphaerodactylidae</taxon>
        <taxon>Sphaerodactylus</taxon>
    </lineage>
</organism>
<proteinExistence type="predicted"/>
<comment type="caution">
    <text evidence="1">The sequence shown here is derived from an EMBL/GenBank/DDBJ whole genome shotgun (WGS) entry which is preliminary data.</text>
</comment>
<protein>
    <submittedName>
        <fullName evidence="1">Uncharacterized protein</fullName>
    </submittedName>
</protein>
<dbReference type="Proteomes" id="UP000827872">
    <property type="component" value="Linkage Group LG07"/>
</dbReference>
<name>A0ACB8ESY6_9SAUR</name>
<accession>A0ACB8ESY6</accession>
<gene>
    <name evidence="1" type="ORF">K3G42_024942</name>
</gene>
<reference evidence="1" key="1">
    <citation type="submission" date="2021-08" db="EMBL/GenBank/DDBJ databases">
        <title>The first chromosome-level gecko genome reveals the dynamic sex chromosomes of Neotropical dwarf geckos (Sphaerodactylidae: Sphaerodactylus).</title>
        <authorList>
            <person name="Pinto B.J."/>
            <person name="Keating S.E."/>
            <person name="Gamble T."/>
        </authorList>
    </citation>
    <scope>NUCLEOTIDE SEQUENCE</scope>
    <source>
        <strain evidence="1">TG3544</strain>
    </source>
</reference>
<keyword evidence="2" id="KW-1185">Reference proteome</keyword>